<organism evidence="6 8">
    <name type="scientific">Archangium gephyra</name>
    <dbReference type="NCBI Taxonomy" id="48"/>
    <lineage>
        <taxon>Bacteria</taxon>
        <taxon>Pseudomonadati</taxon>
        <taxon>Myxococcota</taxon>
        <taxon>Myxococcia</taxon>
        <taxon>Myxococcales</taxon>
        <taxon>Cystobacterineae</taxon>
        <taxon>Archangiaceae</taxon>
        <taxon>Archangium</taxon>
    </lineage>
</organism>
<dbReference type="InterPro" id="IPR013105">
    <property type="entry name" value="TPR_2"/>
</dbReference>
<feature type="repeat" description="TPR" evidence="3">
    <location>
        <begin position="1393"/>
        <end position="1426"/>
    </location>
</feature>
<evidence type="ECO:0000313" key="6">
    <source>
        <dbReference type="EMBL" id="AKJ01594.1"/>
    </source>
</evidence>
<evidence type="ECO:0000256" key="1">
    <source>
        <dbReference type="ARBA" id="ARBA00022737"/>
    </source>
</evidence>
<dbReference type="InterPro" id="IPR019734">
    <property type="entry name" value="TPR_rpt"/>
</dbReference>
<dbReference type="InterPro" id="IPR051012">
    <property type="entry name" value="CellSynth/LPSAsmb/PSIAsmb"/>
</dbReference>
<feature type="repeat" description="TPR" evidence="3">
    <location>
        <begin position="1291"/>
        <end position="1324"/>
    </location>
</feature>
<feature type="repeat" description="TPR" evidence="3">
    <location>
        <begin position="1011"/>
        <end position="1044"/>
    </location>
</feature>
<dbReference type="Pfam" id="PF07721">
    <property type="entry name" value="TPR_4"/>
    <property type="match status" value="1"/>
</dbReference>
<dbReference type="SUPFAM" id="SSF48452">
    <property type="entry name" value="TPR-like"/>
    <property type="match status" value="3"/>
</dbReference>
<feature type="domain" description="Zinc finger/thioredoxin putative" evidence="5">
    <location>
        <begin position="1"/>
        <end position="36"/>
    </location>
</feature>
<feature type="compositionally biased region" description="Pro residues" evidence="4">
    <location>
        <begin position="44"/>
        <end position="57"/>
    </location>
</feature>
<protein>
    <submittedName>
        <fullName evidence="6">MJ0042 family finger-like domain/tetratricopeptide repeat protein</fullName>
    </submittedName>
    <submittedName>
        <fullName evidence="7">Zn finger-like uncharacterized protein</fullName>
    </submittedName>
</protein>
<feature type="repeat" description="TPR" evidence="3">
    <location>
        <begin position="1257"/>
        <end position="1290"/>
    </location>
</feature>
<dbReference type="SMART" id="SM00028">
    <property type="entry name" value="TPR"/>
    <property type="match status" value="13"/>
</dbReference>
<feature type="compositionally biased region" description="Polar residues" evidence="4">
    <location>
        <begin position="272"/>
        <end position="281"/>
    </location>
</feature>
<feature type="repeat" description="TPR" evidence="3">
    <location>
        <begin position="1359"/>
        <end position="1392"/>
    </location>
</feature>
<keyword evidence="1" id="KW-0677">Repeat</keyword>
<dbReference type="PANTHER" id="PTHR45586:SF1">
    <property type="entry name" value="LIPOPOLYSACCHARIDE ASSEMBLY PROTEIN B"/>
    <property type="match status" value="1"/>
</dbReference>
<dbReference type="InterPro" id="IPR011717">
    <property type="entry name" value="TPR-4"/>
</dbReference>
<sequence>MKVSCPSCQTNYNIDDKRIPPGGAKLKCARCQNTFPIKAEEPVSAPPPAAIPLPGPTAPQADPYAGYDDFQRPAESEATRVVSLPVPSAAYRDATTSQAIPLPGAAVPSGDYSDPSQGYGNAPSQPALAYDVSAASSGAIPLPGASDPYANPYGNDPYAGGAQQGDAVPLPGASDGYADNSGGFDYAEDPYAAAPPQGDAIALPPPPAGNPYGDPYAEDPYAAAPQADAIALPPPPSSDEPYAYAATPAGAIALPPPPADNPYASADDSFMASHQPNTSEVDTFALPPPPAADPYADAAGAEDPFGLPPAQVEPEDDPFGLPPAPAADAFAADSGAEDPFGLPPAPAAPEEDPFALPPAPAPSADPFADEDPFALPPAPAAQATDLDFSEPAPSTVDVGMDFSEPPPAAPMASADASIPDALEFDPSAPMAAGDDLEADLSAPLPPPTHPGTADGLEMLSFIDDAAKDSGASKTKSNVRRFHVRRRSGKVFGPFEEGVVVKMLEDGQLLGNEDVSNDGDSWTPIGTVPTFAAAIQKLMEGPGTPAVAAAPPPTAAAEPGSKANLNSAANMEKLQQMYGGRMAPVAVTDSTTKLEIFLGKVKQHLKQVVAAAAVLLVLIVGFSFSATRYGAFGLKKFLPAKVKPGTSQHADVEAARKAMLKDSFEGYKQAHTLTAKVLAGDEYPEVRAIWCQTVFHLQRHYSAANAGDLSRCRSEEEAASLELLGENNVEYTKYQVGKALVTGDAGTAMQLAKDAWSREANQGDAELGMLLAEAQTAKKKDSKEAIDTLNRVLKAQPDLTRAHYALGNVYQASGKADEAVKAYEAALKTDATHLGSAVELASVELMLRKDAQKGLEAAERALDEKSQAKMSPSELSRARTFKGIALFQLGKLEDAEKEMRAALEKDSKSLLLKSYLARVLQTQRKFQDAQPFYQEVAKAEPQNLEATDGYITTLVALGKVQDAQKQVEEALKRFKNNARLEYLSGRIDEARDSNTSAEEHYTRALKADEKLVEAQVALGRFHLRLRRNDQAKARFEAAAALAPDNAWVQLGLGELALAEDDTARAQEALERAVSLDANLAEAHLGLSRLAVRIGDMEKAQKEADTALELDPYTLRGARLHRGVVLWRQGKLDEALAELAQAKKAEPRAVGTLITLGAVHLDKGNAAPEGKETEATNSFKEAEVNLTLALKSEPSNSEANFYMAQVKVAQVKAQVTAQKKAAQAKAEKENKEPEPVPEGDYAQAIESMKAAVERSPKRADYRYAFGVLYQDAKQLPEAIKEWQEAVTLDPKMANAHEALGLAHLERNEFDEALDAFQAALKADPSRNRVIVSIGNTHFGATRWREAIRFYEQALKADPNQTAVYFKMGRAWSELNQYAKAIDWYVKASKTEPKRADIWYHLGYAYKEKGKKKDAVKAFQEYMANSKTDAVERKEVEDEISFLE</sequence>
<dbReference type="InterPro" id="IPR011990">
    <property type="entry name" value="TPR-like_helical_dom_sf"/>
</dbReference>
<dbReference type="Gene3D" id="1.25.40.10">
    <property type="entry name" value="Tetratricopeptide repeat domain"/>
    <property type="match status" value="4"/>
</dbReference>
<feature type="region of interest" description="Disordered" evidence="4">
    <location>
        <begin position="95"/>
        <end position="414"/>
    </location>
</feature>
<feature type="region of interest" description="Disordered" evidence="4">
    <location>
        <begin position="39"/>
        <end position="69"/>
    </location>
</feature>
<dbReference type="Pfam" id="PF13717">
    <property type="entry name" value="Zn_ribbon_4"/>
    <property type="match status" value="1"/>
</dbReference>
<proteinExistence type="predicted"/>
<evidence type="ECO:0000313" key="7">
    <source>
        <dbReference type="EMBL" id="REG34411.1"/>
    </source>
</evidence>
<accession>A0AAC8Q5T5</accession>
<evidence type="ECO:0000256" key="2">
    <source>
        <dbReference type="ARBA" id="ARBA00022803"/>
    </source>
</evidence>
<name>A0AAC8Q5T5_9BACT</name>
<evidence type="ECO:0000256" key="3">
    <source>
        <dbReference type="PROSITE-ProRule" id="PRU00339"/>
    </source>
</evidence>
<dbReference type="Pfam" id="PF13414">
    <property type="entry name" value="TPR_11"/>
    <property type="match status" value="1"/>
</dbReference>
<feature type="compositionally biased region" description="Low complexity" evidence="4">
    <location>
        <begin position="210"/>
        <end position="231"/>
    </location>
</feature>
<feature type="compositionally biased region" description="Low complexity" evidence="4">
    <location>
        <begin position="241"/>
        <end position="253"/>
    </location>
</feature>
<dbReference type="PROSITE" id="PS50293">
    <property type="entry name" value="TPR_REGION"/>
    <property type="match status" value="1"/>
</dbReference>
<evidence type="ECO:0000256" key="4">
    <source>
        <dbReference type="SAM" id="MobiDB-lite"/>
    </source>
</evidence>
<dbReference type="Proteomes" id="UP000035579">
    <property type="component" value="Chromosome"/>
</dbReference>
<reference evidence="6 8" key="1">
    <citation type="submission" date="2015-05" db="EMBL/GenBank/DDBJ databases">
        <title>Genome assembly of Archangium gephyra DSM 2261.</title>
        <authorList>
            <person name="Sharma G."/>
            <person name="Subramanian S."/>
        </authorList>
    </citation>
    <scope>NUCLEOTIDE SEQUENCE [LARGE SCALE GENOMIC DNA]</scope>
    <source>
        <strain evidence="6 8">DSM 2261</strain>
    </source>
</reference>
<dbReference type="Pfam" id="PF14559">
    <property type="entry name" value="TPR_19"/>
    <property type="match status" value="2"/>
</dbReference>
<dbReference type="PROSITE" id="PS50005">
    <property type="entry name" value="TPR"/>
    <property type="match status" value="8"/>
</dbReference>
<dbReference type="EMBL" id="CP011509">
    <property type="protein sequence ID" value="AKJ01594.1"/>
    <property type="molecule type" value="Genomic_DNA"/>
</dbReference>
<feature type="compositionally biased region" description="Low complexity" evidence="4">
    <location>
        <begin position="293"/>
        <end position="304"/>
    </location>
</feature>
<evidence type="ECO:0000313" key="8">
    <source>
        <dbReference type="Proteomes" id="UP000035579"/>
    </source>
</evidence>
<dbReference type="PANTHER" id="PTHR45586">
    <property type="entry name" value="TPR REPEAT-CONTAINING PROTEIN PA4667"/>
    <property type="match status" value="1"/>
</dbReference>
<dbReference type="NCBIfam" id="TIGR02098">
    <property type="entry name" value="MJ0042_CXXC"/>
    <property type="match status" value="1"/>
</dbReference>
<gene>
    <name evidence="6" type="ORF">AA314_03220</name>
    <name evidence="7" type="ORF">ATI61_103311</name>
</gene>
<feature type="repeat" description="TPR" evidence="3">
    <location>
        <begin position="1325"/>
        <end position="1358"/>
    </location>
</feature>
<dbReference type="InterPro" id="IPR011723">
    <property type="entry name" value="Znf/thioredoxin_put"/>
</dbReference>
<dbReference type="Pfam" id="PF13432">
    <property type="entry name" value="TPR_16"/>
    <property type="match status" value="1"/>
</dbReference>
<keyword evidence="9" id="KW-1185">Reference proteome</keyword>
<keyword evidence="2 3" id="KW-0802">TPR repeat</keyword>
<reference evidence="7 9" key="2">
    <citation type="submission" date="2018-08" db="EMBL/GenBank/DDBJ databases">
        <title>Genomic Encyclopedia of Archaeal and Bacterial Type Strains, Phase II (KMG-II): from individual species to whole genera.</title>
        <authorList>
            <person name="Goeker M."/>
        </authorList>
    </citation>
    <scope>NUCLEOTIDE SEQUENCE [LARGE SCALE GENOMIC DNA]</scope>
    <source>
        <strain evidence="7 9">DSM 2261</strain>
    </source>
</reference>
<feature type="repeat" description="TPR" evidence="3">
    <location>
        <begin position="1079"/>
        <end position="1112"/>
    </location>
</feature>
<dbReference type="RefSeq" id="WP_047856137.1">
    <property type="nucleotide sequence ID" value="NZ_CP011509.1"/>
</dbReference>
<dbReference type="Proteomes" id="UP000256345">
    <property type="component" value="Unassembled WGS sequence"/>
</dbReference>
<dbReference type="EMBL" id="QUMU01000003">
    <property type="protein sequence ID" value="REG34411.1"/>
    <property type="molecule type" value="Genomic_DNA"/>
</dbReference>
<evidence type="ECO:0000313" key="9">
    <source>
        <dbReference type="Proteomes" id="UP000256345"/>
    </source>
</evidence>
<dbReference type="Pfam" id="PF07719">
    <property type="entry name" value="TPR_2"/>
    <property type="match status" value="1"/>
</dbReference>
<feature type="compositionally biased region" description="Polar residues" evidence="4">
    <location>
        <begin position="114"/>
        <end position="124"/>
    </location>
</feature>
<dbReference type="KEGG" id="age:AA314_03220"/>
<evidence type="ECO:0000259" key="5">
    <source>
        <dbReference type="Pfam" id="PF13717"/>
    </source>
</evidence>
<feature type="repeat" description="TPR" evidence="3">
    <location>
        <begin position="799"/>
        <end position="832"/>
    </location>
</feature>